<proteinExistence type="predicted"/>
<evidence type="ECO:0000313" key="3">
    <source>
        <dbReference type="EMBL" id="POB48830.1"/>
    </source>
</evidence>
<feature type="signal peptide" evidence="2">
    <location>
        <begin position="1"/>
        <end position="24"/>
    </location>
</feature>
<accession>A0A2S3R543</accession>
<organism evidence="3 4">
    <name type="scientific">Vibrio vulnificus</name>
    <dbReference type="NCBI Taxonomy" id="672"/>
    <lineage>
        <taxon>Bacteria</taxon>
        <taxon>Pseudomonadati</taxon>
        <taxon>Pseudomonadota</taxon>
        <taxon>Gammaproteobacteria</taxon>
        <taxon>Vibrionales</taxon>
        <taxon>Vibrionaceae</taxon>
        <taxon>Vibrio</taxon>
    </lineage>
</organism>
<dbReference type="EMBL" id="PDGH01000058">
    <property type="protein sequence ID" value="POB48830.1"/>
    <property type="molecule type" value="Genomic_DNA"/>
</dbReference>
<feature type="transmembrane region" description="Helical" evidence="1">
    <location>
        <begin position="35"/>
        <end position="61"/>
    </location>
</feature>
<dbReference type="RefSeq" id="WP_103200073.1">
    <property type="nucleotide sequence ID" value="NZ_JAERHY010000005.1"/>
</dbReference>
<evidence type="ECO:0008006" key="5">
    <source>
        <dbReference type="Google" id="ProtNLM"/>
    </source>
</evidence>
<protein>
    <recommendedName>
        <fullName evidence="5">Sodium:proton antiporter</fullName>
    </recommendedName>
</protein>
<name>A0A2S3R543_VIBVL</name>
<keyword evidence="2" id="KW-0732">Signal</keyword>
<evidence type="ECO:0000256" key="2">
    <source>
        <dbReference type="SAM" id="SignalP"/>
    </source>
</evidence>
<sequence length="162" mass="17203">MFKTLIITATIFVLCLVFSTSNEAAYKVLESATPGILGAILGGLTAGVSVIFSVLITAAASSGSADRIKRFNVFLDSLKKDIVILVVCLVVSLLLPYFRITGLPLLTYPSDHALIPSRDSFFTAIELTAIVIAVAIIVEVVNVMFSLISQLPSLLGATPKDE</sequence>
<comment type="caution">
    <text evidence="3">The sequence shown here is derived from an EMBL/GenBank/DDBJ whole genome shotgun (WGS) entry which is preliminary data.</text>
</comment>
<gene>
    <name evidence="3" type="ORF">CRN52_07470</name>
</gene>
<reference evidence="3 4" key="1">
    <citation type="journal article" date="2018" name="Front. Microbiol.">
        <title>Phylogeny of Vibrio vulnificus from the Analysis of the Core-Genome: Implications for Intra-Species Taxonomy.</title>
        <authorList>
            <person name="Roig F.J."/>
            <person name="Gonzalez-Candelas F."/>
            <person name="Sanjuan E."/>
            <person name="Fouz B."/>
            <person name="Feil E.J."/>
            <person name="Llorens C."/>
            <person name="Baker-Austin C."/>
            <person name="Oliver J.D."/>
            <person name="Danin-Poleg Y."/>
            <person name="Gibas C.J."/>
            <person name="Kashi Y."/>
            <person name="Gulig P.A."/>
            <person name="Morrison S.S."/>
            <person name="Amaro C."/>
        </authorList>
    </citation>
    <scope>NUCLEOTIDE SEQUENCE [LARGE SCALE GENOMIC DNA]</scope>
    <source>
        <strain evidence="3 4">CECT4608</strain>
    </source>
</reference>
<feature type="chain" id="PRO_5015417137" description="Sodium:proton antiporter" evidence="2">
    <location>
        <begin position="25"/>
        <end position="162"/>
    </location>
</feature>
<keyword evidence="1" id="KW-1133">Transmembrane helix</keyword>
<feature type="transmembrane region" description="Helical" evidence="1">
    <location>
        <begin position="120"/>
        <end position="145"/>
    </location>
</feature>
<evidence type="ECO:0000256" key="1">
    <source>
        <dbReference type="SAM" id="Phobius"/>
    </source>
</evidence>
<dbReference type="AlphaFoldDB" id="A0A2S3R543"/>
<feature type="transmembrane region" description="Helical" evidence="1">
    <location>
        <begin position="82"/>
        <end position="100"/>
    </location>
</feature>
<dbReference type="Proteomes" id="UP000237466">
    <property type="component" value="Unassembled WGS sequence"/>
</dbReference>
<keyword evidence="1" id="KW-0472">Membrane</keyword>
<keyword evidence="1" id="KW-0812">Transmembrane</keyword>
<evidence type="ECO:0000313" key="4">
    <source>
        <dbReference type="Proteomes" id="UP000237466"/>
    </source>
</evidence>